<evidence type="ECO:0000256" key="2">
    <source>
        <dbReference type="SAM" id="MobiDB-lite"/>
    </source>
</evidence>
<dbReference type="AlphaFoldDB" id="A0A976G9V3"/>
<protein>
    <submittedName>
        <fullName evidence="4">MobA-like protein (Modular protein)</fullName>
    </submittedName>
</protein>
<feature type="compositionally biased region" description="Basic residues" evidence="2">
    <location>
        <begin position="26"/>
        <end position="38"/>
    </location>
</feature>
<dbReference type="SUPFAM" id="SSF53448">
    <property type="entry name" value="Nucleotide-diphospho-sugar transferases"/>
    <property type="match status" value="1"/>
</dbReference>
<keyword evidence="1" id="KW-0460">Magnesium</keyword>
<proteinExistence type="predicted"/>
<dbReference type="PANTHER" id="PTHR43777:SF1">
    <property type="entry name" value="MOLYBDENUM COFACTOR CYTIDYLYLTRANSFERASE"/>
    <property type="match status" value="1"/>
</dbReference>
<accession>A0A976G9V3</accession>
<evidence type="ECO:0000313" key="4">
    <source>
        <dbReference type="EMBL" id="SPC14136.1"/>
    </source>
</evidence>
<organism evidence="4 5">
    <name type="scientific">Cupriavidus oxalaticus</name>
    <dbReference type="NCBI Taxonomy" id="96344"/>
    <lineage>
        <taxon>Bacteria</taxon>
        <taxon>Pseudomonadati</taxon>
        <taxon>Pseudomonadota</taxon>
        <taxon>Betaproteobacteria</taxon>
        <taxon>Burkholderiales</taxon>
        <taxon>Burkholderiaceae</taxon>
        <taxon>Cupriavidus</taxon>
    </lineage>
</organism>
<evidence type="ECO:0000256" key="1">
    <source>
        <dbReference type="ARBA" id="ARBA00022842"/>
    </source>
</evidence>
<dbReference type="Proteomes" id="UP000256862">
    <property type="component" value="Chromosome CO2235"/>
</dbReference>
<dbReference type="PANTHER" id="PTHR43777">
    <property type="entry name" value="MOLYBDENUM COFACTOR CYTIDYLYLTRANSFERASE"/>
    <property type="match status" value="1"/>
</dbReference>
<dbReference type="CDD" id="cd04182">
    <property type="entry name" value="GT_2_like_f"/>
    <property type="match status" value="1"/>
</dbReference>
<dbReference type="InterPro" id="IPR029044">
    <property type="entry name" value="Nucleotide-diphossugar_trans"/>
</dbReference>
<feature type="region of interest" description="Disordered" evidence="2">
    <location>
        <begin position="1"/>
        <end position="70"/>
    </location>
</feature>
<dbReference type="Pfam" id="PF12804">
    <property type="entry name" value="NTP_transf_3"/>
    <property type="match status" value="1"/>
</dbReference>
<name>A0A976G9V3_9BURK</name>
<sequence length="379" mass="40638">MPDRRRTGLPGHRVRSARGIHGNVGHPRRDHGAHHAGRHRDGHEAGRALRGDRADARSQAGRPRADGSAAHQRLLCGRAGLAPQQPDAARAAEGIRPDRAAAGAAAWAGRHLYWQPYAAGNRHLDSGRSRCRQEPCVAAGHPAGGRRQGRARDGCRHRQQLRCFSWSVDLTRDNRVPAMTAAPNAPLLRTDLPTGILLAAGFGRRFDAAGKRNKLLEVLPGGRTVAWRSARTLAAALPDSIAVIRPGNPELAEELRRGGCRVLESAEAEQGMGAALRAAVAATPEARGWVVALADMPWLPMELVRAVALTITAPDIIAAPWRDGQRGHPVGFGAAWRDDLLRLDGDEGARALLQGKPVTRILTEDEGAFRDIDTPGDLG</sequence>
<dbReference type="GO" id="GO:0016779">
    <property type="term" value="F:nucleotidyltransferase activity"/>
    <property type="evidence" value="ECO:0007669"/>
    <property type="project" value="UniProtKB-ARBA"/>
</dbReference>
<dbReference type="Gene3D" id="3.90.550.10">
    <property type="entry name" value="Spore Coat Polysaccharide Biosynthesis Protein SpsA, Chain A"/>
    <property type="match status" value="1"/>
</dbReference>
<feature type="domain" description="MobA-like NTP transferase" evidence="3">
    <location>
        <begin position="195"/>
        <end position="354"/>
    </location>
</feature>
<evidence type="ECO:0000313" key="5">
    <source>
        <dbReference type="Proteomes" id="UP000256862"/>
    </source>
</evidence>
<dbReference type="InterPro" id="IPR025877">
    <property type="entry name" value="MobA-like_NTP_Trfase"/>
</dbReference>
<comment type="caution">
    <text evidence="4">The sequence shown here is derived from an EMBL/GenBank/DDBJ whole genome shotgun (WGS) entry which is preliminary data.</text>
</comment>
<gene>
    <name evidence="4" type="ORF">CO2235_20126</name>
</gene>
<evidence type="ECO:0000259" key="3">
    <source>
        <dbReference type="Pfam" id="PF12804"/>
    </source>
</evidence>
<reference evidence="4 5" key="1">
    <citation type="submission" date="2018-01" db="EMBL/GenBank/DDBJ databases">
        <authorList>
            <person name="Clerissi C."/>
        </authorList>
    </citation>
    <scope>NUCLEOTIDE SEQUENCE [LARGE SCALE GENOMIC DNA]</scope>
    <source>
        <strain evidence="4">Cupriavidus oxalaticus LMG 2235</strain>
    </source>
</reference>
<feature type="compositionally biased region" description="Basic and acidic residues" evidence="2">
    <location>
        <begin position="39"/>
        <end position="56"/>
    </location>
</feature>
<dbReference type="EMBL" id="OGUS01000120">
    <property type="protein sequence ID" value="SPC14136.1"/>
    <property type="molecule type" value="Genomic_DNA"/>
</dbReference>